<comment type="caution">
    <text evidence="3">The sequence shown here is derived from an EMBL/GenBank/DDBJ whole genome shotgun (WGS) entry which is preliminary data.</text>
</comment>
<dbReference type="Gene3D" id="3.40.50.720">
    <property type="entry name" value="NAD(P)-binding Rossmann-like Domain"/>
    <property type="match status" value="1"/>
</dbReference>
<dbReference type="SUPFAM" id="SSF55347">
    <property type="entry name" value="Glyceraldehyde-3-phosphate dehydrogenase-like, C-terminal domain"/>
    <property type="match status" value="1"/>
</dbReference>
<dbReference type="GO" id="GO:0000166">
    <property type="term" value="F:nucleotide binding"/>
    <property type="evidence" value="ECO:0007669"/>
    <property type="project" value="InterPro"/>
</dbReference>
<proteinExistence type="predicted"/>
<dbReference type="EMBL" id="MSZX01000008">
    <property type="protein sequence ID" value="OPA75601.1"/>
    <property type="molecule type" value="Genomic_DNA"/>
</dbReference>
<dbReference type="PANTHER" id="PTHR43708">
    <property type="entry name" value="CONSERVED EXPRESSED OXIDOREDUCTASE (EUROFUNG)"/>
    <property type="match status" value="1"/>
</dbReference>
<dbReference type="Pfam" id="PF22725">
    <property type="entry name" value="GFO_IDH_MocA_C3"/>
    <property type="match status" value="1"/>
</dbReference>
<feature type="domain" description="GFO/IDH/MocA-like oxidoreductase" evidence="2">
    <location>
        <begin position="131"/>
        <end position="248"/>
    </location>
</feature>
<protein>
    <submittedName>
        <fullName evidence="3">Dehydrogenase</fullName>
    </submittedName>
</protein>
<dbReference type="InterPro" id="IPR036291">
    <property type="entry name" value="NAD(P)-bd_dom_sf"/>
</dbReference>
<dbReference type="OrthoDB" id="9815825at2"/>
<dbReference type="STRING" id="1324314.BVG16_19870"/>
<evidence type="ECO:0000259" key="2">
    <source>
        <dbReference type="Pfam" id="PF22725"/>
    </source>
</evidence>
<accession>A0A1T2X6T6</accession>
<dbReference type="PANTHER" id="PTHR43708:SF8">
    <property type="entry name" value="OXIDOREDUCTASE"/>
    <property type="match status" value="1"/>
</dbReference>
<gene>
    <name evidence="3" type="ORF">BVG16_19870</name>
</gene>
<evidence type="ECO:0000259" key="1">
    <source>
        <dbReference type="Pfam" id="PF01408"/>
    </source>
</evidence>
<keyword evidence="4" id="KW-1185">Reference proteome</keyword>
<dbReference type="RefSeq" id="WP_078500856.1">
    <property type="nucleotide sequence ID" value="NZ_MSZX01000008.1"/>
</dbReference>
<reference evidence="3 4" key="1">
    <citation type="submission" date="2017-01" db="EMBL/GenBank/DDBJ databases">
        <title>Genome analysis of Paenibacillus selenitrireducens ES3-24.</title>
        <authorList>
            <person name="Xu D."/>
            <person name="Yao R."/>
            <person name="Zheng S."/>
        </authorList>
    </citation>
    <scope>NUCLEOTIDE SEQUENCE [LARGE SCALE GENOMIC DNA]</scope>
    <source>
        <strain evidence="3 4">ES3-24</strain>
    </source>
</reference>
<dbReference type="AlphaFoldDB" id="A0A1T2X6T6"/>
<name>A0A1T2X6T6_9BACL</name>
<dbReference type="SUPFAM" id="SSF51735">
    <property type="entry name" value="NAD(P)-binding Rossmann-fold domains"/>
    <property type="match status" value="1"/>
</dbReference>
<evidence type="ECO:0000313" key="4">
    <source>
        <dbReference type="Proteomes" id="UP000190188"/>
    </source>
</evidence>
<feature type="domain" description="Gfo/Idh/MocA-like oxidoreductase N-terminal" evidence="1">
    <location>
        <begin position="8"/>
        <end position="122"/>
    </location>
</feature>
<dbReference type="InterPro" id="IPR055170">
    <property type="entry name" value="GFO_IDH_MocA-like_dom"/>
</dbReference>
<evidence type="ECO:0000313" key="3">
    <source>
        <dbReference type="EMBL" id="OPA75601.1"/>
    </source>
</evidence>
<sequence length="349" mass="39452">MVDGKYGLGIVGFGGMGSQHGRMLEDNQKIRVVSVCDLKADRLEAGRELGYKTYEAFEDILQDAEVDIILLATPNHLHKDMAIDAFEAGKHVICEKPVTLNADEMRDIIAATERTGRKFMVHQNRRWDNDYLTVKKIFDEQLIGDVFNVESRIHGSRGIPGDWRHVKAYGGGMMLDWGVHLIDRIIMMFNEKLSKLYCEFSYVWKDECDDGFKLLLTFESGKTALIEVGTLNYQSLPHWYVCGTEGTASIRGWNLEGEMMRLESFEEKDAKPIVAGAGFTKTMAPRGEDSVVKLPLPIVESDVREFYANFIDVIEGHAEPFIKNEEVLHIMEIIDAAFVSAETGEVIKF</sequence>
<dbReference type="Gene3D" id="3.30.360.10">
    <property type="entry name" value="Dihydrodipicolinate Reductase, domain 2"/>
    <property type="match status" value="1"/>
</dbReference>
<dbReference type="InterPro" id="IPR000683">
    <property type="entry name" value="Gfo/Idh/MocA-like_OxRdtase_N"/>
</dbReference>
<dbReference type="Proteomes" id="UP000190188">
    <property type="component" value="Unassembled WGS sequence"/>
</dbReference>
<dbReference type="Pfam" id="PF01408">
    <property type="entry name" value="GFO_IDH_MocA"/>
    <property type="match status" value="1"/>
</dbReference>
<organism evidence="3 4">
    <name type="scientific">Paenibacillus selenitireducens</name>
    <dbReference type="NCBI Taxonomy" id="1324314"/>
    <lineage>
        <taxon>Bacteria</taxon>
        <taxon>Bacillati</taxon>
        <taxon>Bacillota</taxon>
        <taxon>Bacilli</taxon>
        <taxon>Bacillales</taxon>
        <taxon>Paenibacillaceae</taxon>
        <taxon>Paenibacillus</taxon>
    </lineage>
</organism>
<dbReference type="InterPro" id="IPR051317">
    <property type="entry name" value="Gfo/Idh/MocA_oxidoreduct"/>
</dbReference>